<reference evidence="8" key="3">
    <citation type="submission" date="2025-09" db="UniProtKB">
        <authorList>
            <consortium name="Ensembl"/>
        </authorList>
    </citation>
    <scope>IDENTIFICATION</scope>
</reference>
<dbReference type="SUPFAM" id="SSF53098">
    <property type="entry name" value="Ribonuclease H-like"/>
    <property type="match status" value="1"/>
</dbReference>
<evidence type="ECO:0000256" key="2">
    <source>
        <dbReference type="ARBA" id="ARBA00022695"/>
    </source>
</evidence>
<dbReference type="GO" id="GO:0003964">
    <property type="term" value="F:RNA-directed DNA polymerase activity"/>
    <property type="evidence" value="ECO:0007669"/>
    <property type="project" value="UniProtKB-KW"/>
</dbReference>
<accession>A0A8C4SEC9</accession>
<dbReference type="InterPro" id="IPR036397">
    <property type="entry name" value="RNaseH_sf"/>
</dbReference>
<evidence type="ECO:0000256" key="4">
    <source>
        <dbReference type="ARBA" id="ARBA00022759"/>
    </source>
</evidence>
<keyword evidence="5" id="KW-0378">Hydrolase</keyword>
<evidence type="ECO:0000256" key="1">
    <source>
        <dbReference type="ARBA" id="ARBA00022679"/>
    </source>
</evidence>
<evidence type="ECO:0000256" key="5">
    <source>
        <dbReference type="ARBA" id="ARBA00022801"/>
    </source>
</evidence>
<feature type="domain" description="RNase H type-1" evidence="7">
    <location>
        <begin position="80"/>
        <end position="227"/>
    </location>
</feature>
<evidence type="ECO:0000259" key="7">
    <source>
        <dbReference type="PROSITE" id="PS50879"/>
    </source>
</evidence>
<dbReference type="Proteomes" id="UP000694620">
    <property type="component" value="Chromosome 9"/>
</dbReference>
<protein>
    <recommendedName>
        <fullName evidence="7">RNase H type-1 domain-containing protein</fullName>
    </recommendedName>
</protein>
<evidence type="ECO:0000256" key="6">
    <source>
        <dbReference type="ARBA" id="ARBA00022918"/>
    </source>
</evidence>
<keyword evidence="6" id="KW-0695">RNA-directed DNA polymerase</keyword>
<organism evidence="8 9">
    <name type="scientific">Erpetoichthys calabaricus</name>
    <name type="common">Rope fish</name>
    <name type="synonym">Calamoichthys calabaricus</name>
    <dbReference type="NCBI Taxonomy" id="27687"/>
    <lineage>
        <taxon>Eukaryota</taxon>
        <taxon>Metazoa</taxon>
        <taxon>Chordata</taxon>
        <taxon>Craniata</taxon>
        <taxon>Vertebrata</taxon>
        <taxon>Euteleostomi</taxon>
        <taxon>Actinopterygii</taxon>
        <taxon>Polypteriformes</taxon>
        <taxon>Polypteridae</taxon>
        <taxon>Erpetoichthys</taxon>
    </lineage>
</organism>
<keyword evidence="1" id="KW-0808">Transferase</keyword>
<dbReference type="Gene3D" id="3.30.420.10">
    <property type="entry name" value="Ribonuclease H-like superfamily/Ribonuclease H"/>
    <property type="match status" value="1"/>
</dbReference>
<dbReference type="Pfam" id="PF00075">
    <property type="entry name" value="RNase_H"/>
    <property type="match status" value="1"/>
</dbReference>
<evidence type="ECO:0000256" key="3">
    <source>
        <dbReference type="ARBA" id="ARBA00022722"/>
    </source>
</evidence>
<dbReference type="GeneTree" id="ENSGT01030000235300"/>
<name>A0A8C4SEC9_ERPCA</name>
<proteinExistence type="predicted"/>
<evidence type="ECO:0000313" key="9">
    <source>
        <dbReference type="Proteomes" id="UP000694620"/>
    </source>
</evidence>
<dbReference type="PANTHER" id="PTHR41694:SF5">
    <property type="entry name" value="RIBONUCLEASE H"/>
    <property type="match status" value="1"/>
</dbReference>
<dbReference type="GO" id="GO:0004523">
    <property type="term" value="F:RNA-DNA hybrid ribonuclease activity"/>
    <property type="evidence" value="ECO:0007669"/>
    <property type="project" value="InterPro"/>
</dbReference>
<keyword evidence="4" id="KW-0255">Endonuclease</keyword>
<reference evidence="8" key="1">
    <citation type="submission" date="2021-06" db="EMBL/GenBank/DDBJ databases">
        <authorList>
            <consortium name="Wellcome Sanger Institute Data Sharing"/>
        </authorList>
    </citation>
    <scope>NUCLEOTIDE SEQUENCE [LARGE SCALE GENOMIC DNA]</scope>
</reference>
<keyword evidence="9" id="KW-1185">Reference proteome</keyword>
<dbReference type="Ensembl" id="ENSECRT00000013597.1">
    <property type="protein sequence ID" value="ENSECRP00000013365.1"/>
    <property type="gene ID" value="ENSECRG00000008910.1"/>
</dbReference>
<keyword evidence="3" id="KW-0540">Nuclease</keyword>
<dbReference type="InterPro" id="IPR012337">
    <property type="entry name" value="RNaseH-like_sf"/>
</dbReference>
<dbReference type="GO" id="GO:0003676">
    <property type="term" value="F:nucleic acid binding"/>
    <property type="evidence" value="ECO:0007669"/>
    <property type="project" value="InterPro"/>
</dbReference>
<keyword evidence="2" id="KW-0548">Nucleotidyltransferase</keyword>
<sequence>MPPSARYFSVIDLANAFFSIPVAIHYQNVLYTLSNVTVEKCSTLNPATLLLTEEDREPHDCHDEIAKVIKPRPDLHETLLYNGELIFVDGCSLRLENGTPSTSYVVVKGGHLLEANRISSNLSTQAAELIAITRACQLSEGKIITIYTDSRYAFGVCHDHGALWKLRGFKTSAGKPIQHQKLIESLLEAITKPSKLAIVKCQAHRGKQDPVSKGNELADHFAKQSSSAGAVHYVKSLM</sequence>
<evidence type="ECO:0000313" key="8">
    <source>
        <dbReference type="Ensembl" id="ENSECRP00000013365.1"/>
    </source>
</evidence>
<dbReference type="AlphaFoldDB" id="A0A8C4SEC9"/>
<dbReference type="PROSITE" id="PS50879">
    <property type="entry name" value="RNASE_H_1"/>
    <property type="match status" value="1"/>
</dbReference>
<dbReference type="InterPro" id="IPR002156">
    <property type="entry name" value="RNaseH_domain"/>
</dbReference>
<reference evidence="8" key="2">
    <citation type="submission" date="2025-08" db="UniProtKB">
        <authorList>
            <consortium name="Ensembl"/>
        </authorList>
    </citation>
    <scope>IDENTIFICATION</scope>
</reference>
<dbReference type="PANTHER" id="PTHR41694">
    <property type="entry name" value="ENDOGENOUS RETROVIRUS GROUP K MEMBER POL PROTEIN"/>
    <property type="match status" value="1"/>
</dbReference>